<feature type="transmembrane region" description="Helical" evidence="6">
    <location>
        <begin position="392"/>
        <end position="411"/>
    </location>
</feature>
<dbReference type="PANTHER" id="PTHR30250">
    <property type="entry name" value="PST FAMILY PREDICTED COLANIC ACID TRANSPORTER"/>
    <property type="match status" value="1"/>
</dbReference>
<evidence type="ECO:0000256" key="1">
    <source>
        <dbReference type="ARBA" id="ARBA00004651"/>
    </source>
</evidence>
<dbReference type="PANTHER" id="PTHR30250:SF26">
    <property type="entry name" value="PSMA PROTEIN"/>
    <property type="match status" value="1"/>
</dbReference>
<evidence type="ECO:0000256" key="6">
    <source>
        <dbReference type="SAM" id="Phobius"/>
    </source>
</evidence>
<feature type="transmembrane region" description="Helical" evidence="6">
    <location>
        <begin position="231"/>
        <end position="254"/>
    </location>
</feature>
<evidence type="ECO:0000256" key="3">
    <source>
        <dbReference type="ARBA" id="ARBA00022692"/>
    </source>
</evidence>
<dbReference type="Pfam" id="PF01943">
    <property type="entry name" value="Polysacc_synt"/>
    <property type="match status" value="1"/>
</dbReference>
<feature type="transmembrane region" description="Helical" evidence="6">
    <location>
        <begin position="133"/>
        <end position="152"/>
    </location>
</feature>
<evidence type="ECO:0000313" key="7">
    <source>
        <dbReference type="EMBL" id="PIT97705.1"/>
    </source>
</evidence>
<dbReference type="EMBL" id="PEZV01000001">
    <property type="protein sequence ID" value="PIT97705.1"/>
    <property type="molecule type" value="Genomic_DNA"/>
</dbReference>
<feature type="transmembrane region" description="Helical" evidence="6">
    <location>
        <begin position="65"/>
        <end position="87"/>
    </location>
</feature>
<reference evidence="8" key="1">
    <citation type="submission" date="2017-09" db="EMBL/GenBank/DDBJ databases">
        <title>Depth-based differentiation of microbial function through sediment-hosted aquifers and enrichment of novel symbionts in the deep terrestrial subsurface.</title>
        <authorList>
            <person name="Probst A.J."/>
            <person name="Ladd B."/>
            <person name="Jarett J.K."/>
            <person name="Geller-Mcgrath D.E."/>
            <person name="Sieber C.M.K."/>
            <person name="Emerson J.B."/>
            <person name="Anantharaman K."/>
            <person name="Thomas B.C."/>
            <person name="Malmstrom R."/>
            <person name="Stieglmeier M."/>
            <person name="Klingl A."/>
            <person name="Woyke T."/>
            <person name="Ryan C.M."/>
            <person name="Banfield J.F."/>
        </authorList>
    </citation>
    <scope>NUCLEOTIDE SEQUENCE [LARGE SCALE GENOMIC DNA]</scope>
</reference>
<proteinExistence type="predicted"/>
<feature type="transmembrane region" description="Helical" evidence="6">
    <location>
        <begin position="164"/>
        <end position="185"/>
    </location>
</feature>
<dbReference type="InterPro" id="IPR050833">
    <property type="entry name" value="Poly_Biosynth_Transport"/>
</dbReference>
<comment type="caution">
    <text evidence="7">The sequence shown here is derived from an EMBL/GenBank/DDBJ whole genome shotgun (WGS) entry which is preliminary data.</text>
</comment>
<accession>A0A2M6WY44</accession>
<sequence length="416" mass="47040">MKINKNSHPFSHLIGRTISIPQIDWKYFIKNSFWVGIRQIITLAVGLLVSVAFTRLVTKELYGNYELVLSILSLVSITAISGLNPAIIRAVARGHEGSYPKAVKISFLWSFLGSAIVFIIGGFYFFYQSEVVGIVLLASSIFFPFLYGLSHWEAFFSGQERFDLATKFSALQTIISGLATALVIFLFPDKLIIIALAHFLLSSGFNILFYKKSLSFLKNRKTEKGIISYGYFLTKISILSVIAGHLDKIIVGIFLGPQELAIYAIGINFSKKILDLIKNFFSITTPKIAKKNTVNKQNYFKIFALFSVFGLGAYFVSPPIILFLFSESYSNSIILSQIVFLFMPFYALNLLYKNHILFYLKNEKTLLLESIIFPLIIILLTPPLLYFFKIKGLAFIFGARSAINLLTLYLLQRRSK</sequence>
<feature type="transmembrane region" description="Helical" evidence="6">
    <location>
        <begin position="191"/>
        <end position="210"/>
    </location>
</feature>
<comment type="subcellular location">
    <subcellularLocation>
        <location evidence="1">Cell membrane</location>
        <topology evidence="1">Multi-pass membrane protein</topology>
    </subcellularLocation>
</comment>
<keyword evidence="5 6" id="KW-0472">Membrane</keyword>
<feature type="transmembrane region" description="Helical" evidence="6">
    <location>
        <begin position="107"/>
        <end position="127"/>
    </location>
</feature>
<evidence type="ECO:0008006" key="9">
    <source>
        <dbReference type="Google" id="ProtNLM"/>
    </source>
</evidence>
<evidence type="ECO:0000313" key="8">
    <source>
        <dbReference type="Proteomes" id="UP000228596"/>
    </source>
</evidence>
<organism evidence="7 8">
    <name type="scientific">Candidatus Berkelbacteria bacterium CG10_big_fil_rev_8_21_14_0_10_41_12</name>
    <dbReference type="NCBI Taxonomy" id="1974513"/>
    <lineage>
        <taxon>Bacteria</taxon>
        <taxon>Candidatus Berkelbacteria</taxon>
    </lineage>
</organism>
<feature type="transmembrane region" description="Helical" evidence="6">
    <location>
        <begin position="33"/>
        <end position="53"/>
    </location>
</feature>
<evidence type="ECO:0000256" key="4">
    <source>
        <dbReference type="ARBA" id="ARBA00022989"/>
    </source>
</evidence>
<dbReference type="AlphaFoldDB" id="A0A2M6WY44"/>
<feature type="transmembrane region" description="Helical" evidence="6">
    <location>
        <begin position="364"/>
        <end position="386"/>
    </location>
</feature>
<dbReference type="Proteomes" id="UP000228596">
    <property type="component" value="Unassembled WGS sequence"/>
</dbReference>
<evidence type="ECO:0000256" key="2">
    <source>
        <dbReference type="ARBA" id="ARBA00022475"/>
    </source>
</evidence>
<feature type="transmembrane region" description="Helical" evidence="6">
    <location>
        <begin position="332"/>
        <end position="352"/>
    </location>
</feature>
<keyword evidence="2" id="KW-1003">Cell membrane</keyword>
<dbReference type="InterPro" id="IPR002797">
    <property type="entry name" value="Polysacc_synth"/>
</dbReference>
<feature type="transmembrane region" description="Helical" evidence="6">
    <location>
        <begin position="302"/>
        <end position="326"/>
    </location>
</feature>
<protein>
    <recommendedName>
        <fullName evidence="9">Polysaccharide biosynthesis protein C-terminal domain-containing protein</fullName>
    </recommendedName>
</protein>
<gene>
    <name evidence="7" type="ORF">COT77_00140</name>
</gene>
<keyword evidence="4 6" id="KW-1133">Transmembrane helix</keyword>
<evidence type="ECO:0000256" key="5">
    <source>
        <dbReference type="ARBA" id="ARBA00023136"/>
    </source>
</evidence>
<dbReference type="GO" id="GO:0005886">
    <property type="term" value="C:plasma membrane"/>
    <property type="evidence" value="ECO:0007669"/>
    <property type="project" value="UniProtKB-SubCell"/>
</dbReference>
<name>A0A2M6WY44_9BACT</name>
<keyword evidence="3 6" id="KW-0812">Transmembrane</keyword>